<accession>A0A7S0G2M0</accession>
<keyword evidence="1" id="KW-0479">Metal-binding</keyword>
<evidence type="ECO:0000259" key="2">
    <source>
        <dbReference type="PROSITE" id="PS50157"/>
    </source>
</evidence>
<sequence length="236" mass="26623">MEGLRFDQPDFGWLWEDFDAMSDIQTFDSGDDGASAMHEDVSSAIVQFPDDVNIAQKQSERQSTELKQEQSPVDYNDLLLQALQCPMPEQEIDSAYASTLTPMTPASGRLGELPQLMDVKKNKQSQEEKGPASCAKNVLDLDDVGGSFSSTSEYNNDASSGETANCLERKGVNKKERVCHICGYEFMWPNRLRLHMRKHTNEKPLRCRNTGCNYRAKWNSGMAYHLKSHCKMAPKK</sequence>
<reference evidence="3" key="1">
    <citation type="submission" date="2021-01" db="EMBL/GenBank/DDBJ databases">
        <authorList>
            <person name="Corre E."/>
            <person name="Pelletier E."/>
            <person name="Niang G."/>
            <person name="Scheremetjew M."/>
            <person name="Finn R."/>
            <person name="Kale V."/>
            <person name="Holt S."/>
            <person name="Cochrane G."/>
            <person name="Meng A."/>
            <person name="Brown T."/>
            <person name="Cohen L."/>
        </authorList>
    </citation>
    <scope>NUCLEOTIDE SEQUENCE</scope>
    <source>
        <strain evidence="3">UTEX LB 2760</strain>
    </source>
</reference>
<dbReference type="InterPro" id="IPR013087">
    <property type="entry name" value="Znf_C2H2_type"/>
</dbReference>
<feature type="domain" description="C2H2-type" evidence="2">
    <location>
        <begin position="177"/>
        <end position="204"/>
    </location>
</feature>
<organism evidence="3">
    <name type="scientific">Rhodosorus marinus</name>
    <dbReference type="NCBI Taxonomy" id="101924"/>
    <lineage>
        <taxon>Eukaryota</taxon>
        <taxon>Rhodophyta</taxon>
        <taxon>Stylonematophyceae</taxon>
        <taxon>Stylonematales</taxon>
        <taxon>Stylonemataceae</taxon>
        <taxon>Rhodosorus</taxon>
    </lineage>
</organism>
<evidence type="ECO:0000313" key="3">
    <source>
        <dbReference type="EMBL" id="CAD8393776.1"/>
    </source>
</evidence>
<protein>
    <recommendedName>
        <fullName evidence="2">C2H2-type domain-containing protein</fullName>
    </recommendedName>
</protein>
<keyword evidence="1" id="KW-0862">Zinc</keyword>
<dbReference type="Gene3D" id="3.30.160.60">
    <property type="entry name" value="Classic Zinc Finger"/>
    <property type="match status" value="1"/>
</dbReference>
<evidence type="ECO:0000256" key="1">
    <source>
        <dbReference type="PROSITE-ProRule" id="PRU00042"/>
    </source>
</evidence>
<dbReference type="EMBL" id="HBEK01006884">
    <property type="protein sequence ID" value="CAD8393776.1"/>
    <property type="molecule type" value="Transcribed_RNA"/>
</dbReference>
<dbReference type="SUPFAM" id="SSF57667">
    <property type="entry name" value="beta-beta-alpha zinc fingers"/>
    <property type="match status" value="1"/>
</dbReference>
<dbReference type="GO" id="GO:0008270">
    <property type="term" value="F:zinc ion binding"/>
    <property type="evidence" value="ECO:0007669"/>
    <property type="project" value="UniProtKB-KW"/>
</dbReference>
<dbReference type="PROSITE" id="PS50157">
    <property type="entry name" value="ZINC_FINGER_C2H2_2"/>
    <property type="match status" value="1"/>
</dbReference>
<dbReference type="InterPro" id="IPR036236">
    <property type="entry name" value="Znf_C2H2_sf"/>
</dbReference>
<dbReference type="AlphaFoldDB" id="A0A7S0G2M0"/>
<proteinExistence type="predicted"/>
<name>A0A7S0G2M0_9RHOD</name>
<keyword evidence="1" id="KW-0863">Zinc-finger</keyword>
<gene>
    <name evidence="3" type="ORF">RMAR0315_LOCUS3761</name>
</gene>
<dbReference type="SMART" id="SM00355">
    <property type="entry name" value="ZnF_C2H2"/>
    <property type="match status" value="2"/>
</dbReference>
<dbReference type="PROSITE" id="PS00028">
    <property type="entry name" value="ZINC_FINGER_C2H2_1"/>
    <property type="match status" value="1"/>
</dbReference>